<dbReference type="OrthoDB" id="170516at2157"/>
<reference evidence="2 3" key="1">
    <citation type="submission" date="2020-07" db="EMBL/GenBank/DDBJ databases">
        <authorList>
            <person name="Cui H."/>
        </authorList>
    </citation>
    <scope>NUCLEOTIDE SEQUENCE [LARGE SCALE GENOMIC DNA]</scope>
    <source>
        <strain evidence="2 3">YPL8</strain>
    </source>
</reference>
<evidence type="ECO:0000313" key="3">
    <source>
        <dbReference type="Proteomes" id="UP000509241"/>
    </source>
</evidence>
<sequence>MSTQHLTRPEPDTDPESTLNRTTTRPAPSSTVTEDPRTATDLAPRTFPSQNRARLENLIDEWNAGFASGTSDEAA</sequence>
<accession>A0A7D5GHS4</accession>
<feature type="region of interest" description="Disordered" evidence="1">
    <location>
        <begin position="1"/>
        <end position="53"/>
    </location>
</feature>
<feature type="compositionally biased region" description="Polar residues" evidence="1">
    <location>
        <begin position="16"/>
        <end position="33"/>
    </location>
</feature>
<protein>
    <submittedName>
        <fullName evidence="2">Uncharacterized protein</fullName>
    </submittedName>
</protein>
<dbReference type="Proteomes" id="UP000509241">
    <property type="component" value="Chromosome"/>
</dbReference>
<dbReference type="KEGG" id="haly:HYG82_11010"/>
<proteinExistence type="predicted"/>
<evidence type="ECO:0000313" key="2">
    <source>
        <dbReference type="EMBL" id="QLG49354.1"/>
    </source>
</evidence>
<dbReference type="AlphaFoldDB" id="A0A7D5GHS4"/>
<organism evidence="2 3">
    <name type="scientific">Natrinema halophilum</name>
    <dbReference type="NCBI Taxonomy" id="1699371"/>
    <lineage>
        <taxon>Archaea</taxon>
        <taxon>Methanobacteriati</taxon>
        <taxon>Methanobacteriota</taxon>
        <taxon>Stenosarchaea group</taxon>
        <taxon>Halobacteria</taxon>
        <taxon>Halobacteriales</taxon>
        <taxon>Natrialbaceae</taxon>
        <taxon>Natrinema</taxon>
    </lineage>
</organism>
<dbReference type="GeneID" id="56033827"/>
<gene>
    <name evidence="2" type="ORF">HYG82_11010</name>
</gene>
<name>A0A7D5GHS4_9EURY</name>
<evidence type="ECO:0000256" key="1">
    <source>
        <dbReference type="SAM" id="MobiDB-lite"/>
    </source>
</evidence>
<dbReference type="EMBL" id="CP058601">
    <property type="protein sequence ID" value="QLG49354.1"/>
    <property type="molecule type" value="Genomic_DNA"/>
</dbReference>
<keyword evidence="3" id="KW-1185">Reference proteome</keyword>
<dbReference type="RefSeq" id="WP_179261089.1">
    <property type="nucleotide sequence ID" value="NZ_CP058601.1"/>
</dbReference>